<gene>
    <name evidence="2" type="ordered locus">GALLO_0468</name>
</gene>
<protein>
    <recommendedName>
        <fullName evidence="4">DUF1366 domain-containing protein</fullName>
    </recommendedName>
</protein>
<organism evidence="2 3">
    <name type="scientific">Streptococcus gallolyticus (strain UCN34)</name>
    <dbReference type="NCBI Taxonomy" id="637909"/>
    <lineage>
        <taxon>Bacteria</taxon>
        <taxon>Bacillati</taxon>
        <taxon>Bacillota</taxon>
        <taxon>Bacilli</taxon>
        <taxon>Lactobacillales</taxon>
        <taxon>Streptococcaceae</taxon>
        <taxon>Streptococcus</taxon>
    </lineage>
</organism>
<name>A0AA36NNY1_STRG3</name>
<dbReference type="Proteomes" id="UP000001517">
    <property type="component" value="Chromosome"/>
</dbReference>
<sequence>MRAWQVIGKYPIYTDGVITHTEITLATLSGSYGTFTERVIGDQTSKSNDELIELARDTYFKAEYADKAMPEAVQKVDEMSVSVDEANKKLVEVESAIGNLKAMVTTVTSAVAEAKEETAKTVVLVKNATDSVNQLMEILSLIDMSTDETAEENGGQTNEN</sequence>
<dbReference type="SUPFAM" id="SSF58104">
    <property type="entry name" value="Methyl-accepting chemotaxis protein (MCP) signaling domain"/>
    <property type="match status" value="1"/>
</dbReference>
<dbReference type="AlphaFoldDB" id="A0AA36NNY1"/>
<evidence type="ECO:0000256" key="1">
    <source>
        <dbReference type="SAM" id="Coils"/>
    </source>
</evidence>
<evidence type="ECO:0000313" key="2">
    <source>
        <dbReference type="EMBL" id="CBI12960.1"/>
    </source>
</evidence>
<accession>A0AA36NNY1</accession>
<dbReference type="KEGG" id="sga:GALLO_0468"/>
<feature type="coiled-coil region" evidence="1">
    <location>
        <begin position="76"/>
        <end position="103"/>
    </location>
</feature>
<evidence type="ECO:0000313" key="3">
    <source>
        <dbReference type="Proteomes" id="UP000001517"/>
    </source>
</evidence>
<reference evidence="2 3" key="1">
    <citation type="journal article" date="2010" name="J. Bacteriol.">
        <title>Genome sequence of Streptococcus gallolyticus: insights into its adaptation to the bovine rumen and its ability to cause endocarditis.</title>
        <authorList>
            <person name="Rusniok C."/>
            <person name="Couve E."/>
            <person name="Da Cunha V."/>
            <person name="El Gana R."/>
            <person name="Zidane N."/>
            <person name="Bouchier C."/>
            <person name="Poyart C."/>
            <person name="Leclercq R."/>
            <person name="Trieu-Cuot P."/>
            <person name="Glaser P."/>
        </authorList>
    </citation>
    <scope>NUCLEOTIDE SEQUENCE [LARGE SCALE GENOMIC DNA]</scope>
    <source>
        <strain evidence="2 3">UCN34</strain>
    </source>
</reference>
<keyword evidence="1" id="KW-0175">Coiled coil</keyword>
<dbReference type="RefSeq" id="WP_012961515.1">
    <property type="nucleotide sequence ID" value="NC_013798.1"/>
</dbReference>
<proteinExistence type="predicted"/>
<dbReference type="EMBL" id="FN597254">
    <property type="protein sequence ID" value="CBI12960.1"/>
    <property type="molecule type" value="Genomic_DNA"/>
</dbReference>
<evidence type="ECO:0008006" key="4">
    <source>
        <dbReference type="Google" id="ProtNLM"/>
    </source>
</evidence>